<comment type="caution">
    <text evidence="2">The sequence shown here is derived from an EMBL/GenBank/DDBJ whole genome shotgun (WGS) entry which is preliminary data.</text>
</comment>
<reference evidence="2 3" key="1">
    <citation type="submission" date="2015-09" db="EMBL/GenBank/DDBJ databases">
        <title>Draft genome sequence of Kouleothrix aurantiaca JCM 19913.</title>
        <authorList>
            <person name="Hemp J."/>
        </authorList>
    </citation>
    <scope>NUCLEOTIDE SEQUENCE [LARGE SCALE GENOMIC DNA]</scope>
    <source>
        <strain evidence="2 3">COM-B</strain>
    </source>
</reference>
<sequence>MAEVQQILCPICHKPNPPRAKFCMHCQSDVLLNNDGPLLFKITNVIKEGGQGAVYQAVAADRNGQPHGDPVYAVKEMLDRFTDPKEERDAIERFEEEAQLLQRLSHPRIPRIYASFKDEERQYLV</sequence>
<dbReference type="SUPFAM" id="SSF56112">
    <property type="entry name" value="Protein kinase-like (PK-like)"/>
    <property type="match status" value="1"/>
</dbReference>
<accession>A0A0P9EYJ1</accession>
<dbReference type="Proteomes" id="UP000050509">
    <property type="component" value="Unassembled WGS sequence"/>
</dbReference>
<dbReference type="InterPro" id="IPR011009">
    <property type="entry name" value="Kinase-like_dom_sf"/>
</dbReference>
<gene>
    <name evidence="2" type="ORF">SE17_33570</name>
</gene>
<organism evidence="2 3">
    <name type="scientific">Kouleothrix aurantiaca</name>
    <dbReference type="NCBI Taxonomy" id="186479"/>
    <lineage>
        <taxon>Bacteria</taxon>
        <taxon>Bacillati</taxon>
        <taxon>Chloroflexota</taxon>
        <taxon>Chloroflexia</taxon>
        <taxon>Chloroflexales</taxon>
        <taxon>Roseiflexineae</taxon>
        <taxon>Roseiflexaceae</taxon>
        <taxon>Kouleothrix</taxon>
    </lineage>
</organism>
<dbReference type="Gene3D" id="3.30.200.20">
    <property type="entry name" value="Phosphorylase Kinase, domain 1"/>
    <property type="match status" value="1"/>
</dbReference>
<dbReference type="AlphaFoldDB" id="A0A0P9EYJ1"/>
<dbReference type="GO" id="GO:0004672">
    <property type="term" value="F:protein kinase activity"/>
    <property type="evidence" value="ECO:0007669"/>
    <property type="project" value="InterPro"/>
</dbReference>
<feature type="domain" description="Protein kinase" evidence="1">
    <location>
        <begin position="40"/>
        <end position="125"/>
    </location>
</feature>
<dbReference type="PROSITE" id="PS50011">
    <property type="entry name" value="PROTEIN_KINASE_DOM"/>
    <property type="match status" value="1"/>
</dbReference>
<name>A0A0P9EYJ1_9CHLR</name>
<feature type="non-terminal residue" evidence="2">
    <location>
        <position position="125"/>
    </location>
</feature>
<dbReference type="EMBL" id="LJCR01002079">
    <property type="protein sequence ID" value="KPV49275.1"/>
    <property type="molecule type" value="Genomic_DNA"/>
</dbReference>
<evidence type="ECO:0000313" key="3">
    <source>
        <dbReference type="Proteomes" id="UP000050509"/>
    </source>
</evidence>
<dbReference type="GO" id="GO:0005524">
    <property type="term" value="F:ATP binding"/>
    <property type="evidence" value="ECO:0007669"/>
    <property type="project" value="InterPro"/>
</dbReference>
<evidence type="ECO:0000259" key="1">
    <source>
        <dbReference type="PROSITE" id="PS50011"/>
    </source>
</evidence>
<protein>
    <recommendedName>
        <fullName evidence="1">Protein kinase domain-containing protein</fullName>
    </recommendedName>
</protein>
<evidence type="ECO:0000313" key="2">
    <source>
        <dbReference type="EMBL" id="KPV49275.1"/>
    </source>
</evidence>
<dbReference type="InterPro" id="IPR000719">
    <property type="entry name" value="Prot_kinase_dom"/>
</dbReference>
<keyword evidence="3" id="KW-1185">Reference proteome</keyword>
<proteinExistence type="predicted"/>